<organism evidence="10">
    <name type="scientific">Brugia malayi</name>
    <name type="common">Filarial nematode worm</name>
    <dbReference type="NCBI Taxonomy" id="6279"/>
    <lineage>
        <taxon>Eukaryota</taxon>
        <taxon>Metazoa</taxon>
        <taxon>Ecdysozoa</taxon>
        <taxon>Nematoda</taxon>
        <taxon>Chromadorea</taxon>
        <taxon>Rhabditida</taxon>
        <taxon>Spirurina</taxon>
        <taxon>Spiruromorpha</taxon>
        <taxon>Filarioidea</taxon>
        <taxon>Onchocercidae</taxon>
        <taxon>Brugia</taxon>
    </lineage>
</organism>
<evidence type="ECO:0000259" key="9">
    <source>
        <dbReference type="PROSITE" id="PS51831"/>
    </source>
</evidence>
<feature type="compositionally biased region" description="Basic and acidic residues" evidence="8">
    <location>
        <begin position="1"/>
        <end position="12"/>
    </location>
</feature>
<evidence type="ECO:0000256" key="7">
    <source>
        <dbReference type="ARBA" id="ARBA00047968"/>
    </source>
</evidence>
<evidence type="ECO:0000256" key="1">
    <source>
        <dbReference type="ARBA" id="ARBA00024387"/>
    </source>
</evidence>
<feature type="domain" description="HD" evidence="9">
    <location>
        <begin position="82"/>
        <end position="177"/>
    </location>
</feature>
<sequence length="227" mass="25681">MAESGDRDEKHSTPPPPPPPPSYKSIYPEMPEKVSDKLDKINGKPEISRVFGSDILLIIKAVDLAARRHRQQRRKDAMQTPYVNHPIGVAYILTNEGQITDTATIIAAILHDIVEDTKTSDEEIREMFGDEVADIVKECTVIKSMKREARIKSELEKAPKLSHKAKLVQLADKLYNVRDIERCVPLGWTKQQVKEYILFAKDLLSIIRGIHGPLEIALDDIINKNIK</sequence>
<reference evidence="10" key="1">
    <citation type="journal article" date="2007" name="Science">
        <title>Draft genome of the filarial nematode parasite Brugia malayi.</title>
        <authorList>
            <person name="Ghedin E."/>
            <person name="Wang S."/>
            <person name="Spiro D."/>
            <person name="Caler E."/>
            <person name="Zhao Q."/>
            <person name="Crabtree J."/>
            <person name="Allen J.E."/>
            <person name="Delcher A.L."/>
            <person name="Guiliano D.B."/>
            <person name="Miranda-Saavedra D."/>
            <person name="Angiuoli S.V."/>
            <person name="Creasy T."/>
            <person name="Amedeo P."/>
            <person name="Haas B."/>
            <person name="El-Sayed N.M."/>
            <person name="Wortman J.R."/>
            <person name="Feldblyum T."/>
            <person name="Tallon L."/>
            <person name="Schatz M."/>
            <person name="Shumway M."/>
            <person name="Koo H."/>
            <person name="Salzberg S.L."/>
            <person name="Schobel S."/>
            <person name="Pertea M."/>
            <person name="Pop M."/>
            <person name="White O."/>
            <person name="Barton G.J."/>
            <person name="Carlow C.K."/>
            <person name="Crawford M.J."/>
            <person name="Daub J."/>
            <person name="Dimmic M.W."/>
            <person name="Estes C.F."/>
            <person name="Foster J.M."/>
            <person name="Ganatra M."/>
            <person name="Gregory W.F."/>
            <person name="Johnson N.M."/>
            <person name="Jin J."/>
            <person name="Komuniecki R."/>
            <person name="Korf I."/>
            <person name="Kumar S."/>
            <person name="Laney S."/>
            <person name="Li B.W."/>
            <person name="Li W."/>
            <person name="Lindblom T.H."/>
            <person name="Lustigman S."/>
            <person name="Ma D."/>
            <person name="Maina C.V."/>
            <person name="Martin D.M."/>
            <person name="McCarter J.P."/>
            <person name="McReynolds L."/>
            <person name="Mitreva M."/>
            <person name="Nutman T.B."/>
            <person name="Parkinson J."/>
            <person name="Peregrin-Alvarez J.M."/>
            <person name="Poole C."/>
            <person name="Ren Q."/>
            <person name="Saunders L."/>
            <person name="Sluder A.E."/>
            <person name="Smith K."/>
            <person name="Stanke M."/>
            <person name="Unnasch T.R."/>
            <person name="Ware J."/>
            <person name="Wei A.D."/>
            <person name="Weil G."/>
            <person name="Williams D.J."/>
            <person name="Zhang Y."/>
            <person name="Williams S.A."/>
            <person name="Fraser-Liggett C."/>
            <person name="Slatko B."/>
            <person name="Blaxter M.L."/>
            <person name="Scott A.L."/>
        </authorList>
    </citation>
    <scope>NUCLEOTIDE SEQUENCE</scope>
    <source>
        <strain evidence="10">FR3</strain>
    </source>
</reference>
<dbReference type="CDD" id="cd00077">
    <property type="entry name" value="HDc"/>
    <property type="match status" value="1"/>
</dbReference>
<protein>
    <recommendedName>
        <fullName evidence="4">Guanosine-3',5'-bis(diphosphate) 3'-pyrophosphohydrolase MESH1</fullName>
        <ecNumber evidence="1">3.1.7.2</ecNumber>
    </recommendedName>
    <alternativeName>
        <fullName evidence="5">Metazoan SpoT homolog 1</fullName>
    </alternativeName>
    <alternativeName>
        <fullName evidence="6">Penta-phosphate guanosine-3'-pyrophosphohydrolase</fullName>
    </alternativeName>
</protein>
<dbReference type="InterPro" id="IPR052194">
    <property type="entry name" value="MESH1"/>
</dbReference>
<accession>A0A0J9YCY6</accession>
<dbReference type="PANTHER" id="PTHR46246">
    <property type="entry name" value="GUANOSINE-3',5'-BIS(DIPHOSPHATE) 3'-PYROPHOSPHOHYDROLASE MESH1"/>
    <property type="match status" value="1"/>
</dbReference>
<dbReference type="PANTHER" id="PTHR46246:SF1">
    <property type="entry name" value="GUANOSINE-3',5'-BIS(DIPHOSPHATE) 3'-PYROPHOSPHOHYDROLASE MESH1"/>
    <property type="match status" value="1"/>
</dbReference>
<feature type="region of interest" description="Disordered" evidence="8">
    <location>
        <begin position="1"/>
        <end position="28"/>
    </location>
</feature>
<evidence type="ECO:0000256" key="3">
    <source>
        <dbReference type="ARBA" id="ARBA00038354"/>
    </source>
</evidence>
<comment type="catalytic activity">
    <reaction evidence="7">
        <text>guanosine 3',5'-bis(diphosphate) + H2O = GDP + diphosphate + H(+)</text>
        <dbReference type="Rhea" id="RHEA:14253"/>
        <dbReference type="ChEBI" id="CHEBI:15377"/>
        <dbReference type="ChEBI" id="CHEBI:15378"/>
        <dbReference type="ChEBI" id="CHEBI:33019"/>
        <dbReference type="ChEBI" id="CHEBI:58189"/>
        <dbReference type="ChEBI" id="CHEBI:77828"/>
        <dbReference type="EC" id="3.1.7.2"/>
    </reaction>
</comment>
<dbReference type="SUPFAM" id="SSF109604">
    <property type="entry name" value="HD-domain/PDEase-like"/>
    <property type="match status" value="1"/>
</dbReference>
<proteinExistence type="inferred from homology"/>
<dbReference type="GO" id="GO:0008893">
    <property type="term" value="F:guanosine-3',5'-bis(diphosphate) 3'-diphosphatase activity"/>
    <property type="evidence" value="ECO:0007669"/>
    <property type="project" value="UniProtKB-EC"/>
</dbReference>
<comment type="function">
    <text evidence="2">ppGpp hydrolyzing enzyme involved in starvation response.</text>
</comment>
<dbReference type="InterPro" id="IPR003607">
    <property type="entry name" value="HD/PDEase_dom"/>
</dbReference>
<dbReference type="EC" id="3.1.7.2" evidence="1"/>
<evidence type="ECO:0000256" key="8">
    <source>
        <dbReference type="SAM" id="MobiDB-lite"/>
    </source>
</evidence>
<dbReference type="OMA" id="YNVRDIE"/>
<dbReference type="EMBL" id="LN855645">
    <property type="protein sequence ID" value="CDQ06550.1"/>
    <property type="molecule type" value="Genomic_DNA"/>
</dbReference>
<dbReference type="Pfam" id="PF13328">
    <property type="entry name" value="HD_4"/>
    <property type="match status" value="1"/>
</dbReference>
<feature type="compositionally biased region" description="Pro residues" evidence="8">
    <location>
        <begin position="13"/>
        <end position="22"/>
    </location>
</feature>
<evidence type="ECO:0000256" key="2">
    <source>
        <dbReference type="ARBA" id="ARBA00037781"/>
    </source>
</evidence>
<comment type="similarity">
    <text evidence="3">Belongs to the MESH1 family.</text>
</comment>
<evidence type="ECO:0000256" key="6">
    <source>
        <dbReference type="ARBA" id="ARBA00041770"/>
    </source>
</evidence>
<evidence type="ECO:0000313" key="10">
    <source>
        <dbReference type="EMBL" id="CDQ06550.1"/>
    </source>
</evidence>
<evidence type="ECO:0000256" key="5">
    <source>
        <dbReference type="ARBA" id="ARBA00041464"/>
    </source>
</evidence>
<evidence type="ECO:0000313" key="11">
    <source>
        <dbReference type="WormBase" id="Bm8227"/>
    </source>
</evidence>
<dbReference type="Gene3D" id="1.10.3210.10">
    <property type="entry name" value="Hypothetical protein af1432"/>
    <property type="match status" value="1"/>
</dbReference>
<reference evidence="10" key="2">
    <citation type="submission" date="2012-12" db="EMBL/GenBank/DDBJ databases">
        <authorList>
            <person name="Gao Y.W."/>
            <person name="Fan S.T."/>
            <person name="Sun H.T."/>
            <person name="Wang Z."/>
            <person name="Gao X.L."/>
            <person name="Li Y.G."/>
            <person name="Wang T.C."/>
            <person name="Zhang K."/>
            <person name="Xu W.W."/>
            <person name="Yu Z.J."/>
            <person name="Xia X.Z."/>
        </authorList>
    </citation>
    <scope>NUCLEOTIDE SEQUENCE</scope>
    <source>
        <strain evidence="10">FR3</strain>
    </source>
</reference>
<dbReference type="WormBase" id="Bm8227">
    <property type="protein sequence ID" value="BM02283"/>
    <property type="gene ID" value="WBGene00228488"/>
</dbReference>
<dbReference type="AlphaFoldDB" id="A0A0J9YCY6"/>
<gene>
    <name evidence="10 11" type="ORF">Bm8227</name>
    <name evidence="10" type="ORF">BM_Bm8227</name>
</gene>
<dbReference type="PROSITE" id="PS51831">
    <property type="entry name" value="HD"/>
    <property type="match status" value="1"/>
</dbReference>
<evidence type="ECO:0000256" key="4">
    <source>
        <dbReference type="ARBA" id="ARBA00040793"/>
    </source>
</evidence>
<dbReference type="InterPro" id="IPR006674">
    <property type="entry name" value="HD_domain"/>
</dbReference>
<name>A0A0J9YCY6_BRUMA</name>